<keyword evidence="3 7" id="KW-0812">Transmembrane</keyword>
<evidence type="ECO:0000256" key="2">
    <source>
        <dbReference type="ARBA" id="ARBA00006058"/>
    </source>
</evidence>
<feature type="signal peptide" evidence="8">
    <location>
        <begin position="1"/>
        <end position="26"/>
    </location>
</feature>
<dbReference type="OMA" id="IVCAYMV"/>
<dbReference type="AlphaFoldDB" id="A0A4W4HEX4"/>
<name>A0A4W4HEX4_ELEEL</name>
<comment type="similarity">
    <text evidence="2">Belongs to the prominin family.</text>
</comment>
<keyword evidence="10" id="KW-1185">Reference proteome</keyword>
<keyword evidence="4 7" id="KW-1133">Transmembrane helix</keyword>
<dbReference type="GO" id="GO:0016324">
    <property type="term" value="C:apical plasma membrane"/>
    <property type="evidence" value="ECO:0007669"/>
    <property type="project" value="TreeGrafter"/>
</dbReference>
<keyword evidence="8" id="KW-0732">Signal</keyword>
<protein>
    <recommendedName>
        <fullName evidence="11">Prominin 2</fullName>
    </recommendedName>
</protein>
<dbReference type="GeneTree" id="ENSGT00530000063586"/>
<dbReference type="GO" id="GO:0007507">
    <property type="term" value="P:heart development"/>
    <property type="evidence" value="ECO:0007669"/>
    <property type="project" value="Ensembl"/>
</dbReference>
<dbReference type="Proteomes" id="UP000314983">
    <property type="component" value="Chromosome 11"/>
</dbReference>
<comment type="subcellular location">
    <subcellularLocation>
        <location evidence="1">Cell projection</location>
        <location evidence="1">Microvillus membrane</location>
        <topology evidence="1">Multi-pass membrane protein</topology>
    </subcellularLocation>
</comment>
<dbReference type="GO" id="GO:0071914">
    <property type="term" value="C:prominosome"/>
    <property type="evidence" value="ECO:0007669"/>
    <property type="project" value="TreeGrafter"/>
</dbReference>
<reference evidence="10" key="2">
    <citation type="journal article" date="2017" name="Sci. Adv.">
        <title>A tail of two voltages: Proteomic comparison of the three electric organs of the electric eel.</title>
        <authorList>
            <person name="Traeger L.L."/>
            <person name="Sabat G."/>
            <person name="Barrett-Wilt G.A."/>
            <person name="Wells G.B."/>
            <person name="Sussman M.R."/>
        </authorList>
    </citation>
    <scope>NUCLEOTIDE SEQUENCE [LARGE SCALE GENOMIC DNA]</scope>
</reference>
<dbReference type="Ensembl" id="ENSEEET00000048047.2">
    <property type="protein sequence ID" value="ENSEEEP00000047522.2"/>
    <property type="gene ID" value="ENSEEEG00000022367.2"/>
</dbReference>
<feature type="transmembrane region" description="Helical" evidence="7">
    <location>
        <begin position="775"/>
        <end position="795"/>
    </location>
</feature>
<reference evidence="9" key="4">
    <citation type="submission" date="2025-08" db="UniProtKB">
        <authorList>
            <consortium name="Ensembl"/>
        </authorList>
    </citation>
    <scope>IDENTIFICATION</scope>
</reference>
<evidence type="ECO:0008006" key="11">
    <source>
        <dbReference type="Google" id="ProtNLM"/>
    </source>
</evidence>
<dbReference type="GO" id="GO:0005929">
    <property type="term" value="C:cilium"/>
    <property type="evidence" value="ECO:0007669"/>
    <property type="project" value="TreeGrafter"/>
</dbReference>
<reference evidence="10" key="1">
    <citation type="journal article" date="2014" name="Science">
        <title>Nonhuman genetics. Genomic basis for the convergent evolution of electric organs.</title>
        <authorList>
            <person name="Gallant J.R."/>
            <person name="Traeger L.L."/>
            <person name="Volkening J.D."/>
            <person name="Moffett H."/>
            <person name="Chen P.H."/>
            <person name="Novina C.D."/>
            <person name="Phillips G.N.Jr."/>
            <person name="Anand R."/>
            <person name="Wells G.B."/>
            <person name="Pinch M."/>
            <person name="Guth R."/>
            <person name="Unguez G.A."/>
            <person name="Albert J.S."/>
            <person name="Zakon H.H."/>
            <person name="Samanta M.P."/>
            <person name="Sussman M.R."/>
        </authorList>
    </citation>
    <scope>NUCLEOTIDE SEQUENCE [LARGE SCALE GENOMIC DNA]</scope>
</reference>
<feature type="transmembrane region" description="Helical" evidence="7">
    <location>
        <begin position="469"/>
        <end position="496"/>
    </location>
</feature>
<dbReference type="InterPro" id="IPR008795">
    <property type="entry name" value="Prominin"/>
</dbReference>
<dbReference type="PANTHER" id="PTHR22730:SF4">
    <property type="entry name" value="PROMININ-1-A-LIKE"/>
    <property type="match status" value="1"/>
</dbReference>
<reference evidence="9" key="3">
    <citation type="submission" date="2020-05" db="EMBL/GenBank/DDBJ databases">
        <title>Electrophorus electricus (electric eel) genome, fEleEle1, primary haplotype.</title>
        <authorList>
            <person name="Myers G."/>
            <person name="Meyer A."/>
            <person name="Fedrigo O."/>
            <person name="Formenti G."/>
            <person name="Rhie A."/>
            <person name="Tracey A."/>
            <person name="Sims Y."/>
            <person name="Jarvis E.D."/>
        </authorList>
    </citation>
    <scope>NUCLEOTIDE SEQUENCE [LARGE SCALE GENOMIC DNA]</scope>
</reference>
<evidence type="ECO:0000256" key="7">
    <source>
        <dbReference type="SAM" id="Phobius"/>
    </source>
</evidence>
<evidence type="ECO:0000256" key="1">
    <source>
        <dbReference type="ARBA" id="ARBA00004475"/>
    </source>
</evidence>
<reference evidence="9" key="5">
    <citation type="submission" date="2025-09" db="UniProtKB">
        <authorList>
            <consortium name="Ensembl"/>
        </authorList>
    </citation>
    <scope>IDENTIFICATION</scope>
</reference>
<dbReference type="Pfam" id="PF05478">
    <property type="entry name" value="Prominin"/>
    <property type="match status" value="1"/>
</dbReference>
<proteinExistence type="inferred from homology"/>
<keyword evidence="5 7" id="KW-0472">Membrane</keyword>
<dbReference type="GO" id="GO:0009986">
    <property type="term" value="C:cell surface"/>
    <property type="evidence" value="ECO:0007669"/>
    <property type="project" value="TreeGrafter"/>
</dbReference>
<feature type="transmembrane region" description="Helical" evidence="7">
    <location>
        <begin position="425"/>
        <end position="448"/>
    </location>
</feature>
<keyword evidence="6" id="KW-0325">Glycoprotein</keyword>
<feature type="chain" id="PRO_5044249799" description="Prominin 2" evidence="8">
    <location>
        <begin position="27"/>
        <end position="827"/>
    </location>
</feature>
<dbReference type="PANTHER" id="PTHR22730">
    <property type="entry name" value="PROMININ PROM PROTEIN"/>
    <property type="match status" value="1"/>
</dbReference>
<sequence>MENNIGRQMLGVFSLLLLFLCTCVSTTPEAFCPASPNPQGLEGPVYCSLQQLPVDSGFMSPFVHSFLHSVQPNPFPKELLVSVIVNLGVITNEETIKKVLRYEKGLLVCVAIGILYIIFVPLIGFCFAFCRCCGNCGGHMYQKQTKSIHCKRRSFFWVTFFITLIILAGNICMFLSNSYTGDIVRSSTGDINNTLENLQSYFNTVPKQIHQVVNEGSVTVDKVIEDVNDIGPLLGTEIQNGLEGPFQKTLGPVTLLAQVVNSTSALLLQLNGTQLELQSSLNVLQANLTTVMEHINVTLSSSNCIGCHFFQSNLSSLSMDISLNLSTFNKLFSAVDQTKKSDLNKQIKEGQAFFTSIPQRVTNETRDGVQGFKQQLQGIKEDILHLTSNVPLSTLSNISHTLRNVQQYVGQCTPAVNMAEKIREIITVILCCLILLVVVCNFLGLLLGQAGLKPTASPTDRSNTANCGGIFLMVGVGLSFLFSWVFMIVVVILFIVGVNTYTLICVPWQTGQLFQIIDTADVFPGFQLSQSLGLKINLSVSDVYNDCHHNKSLWSTLHLGDIVDLNDVLNVSKYTVNVDQALEKMNITLPSITLLSPTVQNHLRILSTTTSCMNITGIIQKINAISGTNLSLTADRLDSLANMQPNITIQTSLKNEANNLRSLQTWIHITINPLLWQLNSTIENISVIALQINGTVGNVLENFSYAQSFLNNNTSTIVKQKTRDFADCHIGFFTSFAKWANETITDQVGSCGTVATAIDKTEQLVCTQLVESVNAFWFSLGWCSVFLIPNIIFSVKLAKYYRRMKYTDVNENHIMMNPVLRANMKPY</sequence>
<dbReference type="GO" id="GO:0015485">
    <property type="term" value="F:cholesterol binding"/>
    <property type="evidence" value="ECO:0007669"/>
    <property type="project" value="TreeGrafter"/>
</dbReference>
<evidence type="ECO:0000256" key="5">
    <source>
        <dbReference type="ARBA" id="ARBA00023136"/>
    </source>
</evidence>
<feature type="transmembrane region" description="Helical" evidence="7">
    <location>
        <begin position="105"/>
        <end position="134"/>
    </location>
</feature>
<evidence type="ECO:0000313" key="9">
    <source>
        <dbReference type="Ensembl" id="ENSEEEP00000047522.2"/>
    </source>
</evidence>
<organism evidence="9 10">
    <name type="scientific">Electrophorus electricus</name>
    <name type="common">Electric eel</name>
    <name type="synonym">Gymnotus electricus</name>
    <dbReference type="NCBI Taxonomy" id="8005"/>
    <lineage>
        <taxon>Eukaryota</taxon>
        <taxon>Metazoa</taxon>
        <taxon>Chordata</taxon>
        <taxon>Craniata</taxon>
        <taxon>Vertebrata</taxon>
        <taxon>Euteleostomi</taxon>
        <taxon>Actinopterygii</taxon>
        <taxon>Neopterygii</taxon>
        <taxon>Teleostei</taxon>
        <taxon>Ostariophysi</taxon>
        <taxon>Gymnotiformes</taxon>
        <taxon>Gymnotoidei</taxon>
        <taxon>Gymnotidae</taxon>
        <taxon>Electrophorus</taxon>
    </lineage>
</organism>
<evidence type="ECO:0000256" key="6">
    <source>
        <dbReference type="ARBA" id="ARBA00023180"/>
    </source>
</evidence>
<dbReference type="RefSeq" id="XP_026885366.2">
    <property type="nucleotide sequence ID" value="XM_027029565.2"/>
</dbReference>
<evidence type="ECO:0000256" key="3">
    <source>
        <dbReference type="ARBA" id="ARBA00022692"/>
    </source>
</evidence>
<gene>
    <name evidence="9" type="primary">PROM2</name>
</gene>
<feature type="transmembrane region" description="Helical" evidence="7">
    <location>
        <begin position="155"/>
        <end position="176"/>
    </location>
</feature>
<accession>A0A4W4HEX4</accession>
<evidence type="ECO:0000256" key="4">
    <source>
        <dbReference type="ARBA" id="ARBA00022989"/>
    </source>
</evidence>
<dbReference type="GeneID" id="113589768"/>
<dbReference type="GO" id="GO:0031528">
    <property type="term" value="C:microvillus membrane"/>
    <property type="evidence" value="ECO:0007669"/>
    <property type="project" value="UniProtKB-SubCell"/>
</dbReference>
<evidence type="ECO:0000256" key="8">
    <source>
        <dbReference type="SAM" id="SignalP"/>
    </source>
</evidence>
<evidence type="ECO:0000313" key="10">
    <source>
        <dbReference type="Proteomes" id="UP000314983"/>
    </source>
</evidence>